<reference evidence="2" key="1">
    <citation type="submission" date="2021-02" db="EMBL/GenBank/DDBJ databases">
        <authorList>
            <person name="Nowell W R."/>
        </authorList>
    </citation>
    <scope>NUCLEOTIDE SEQUENCE</scope>
</reference>
<evidence type="ECO:0000313" key="3">
    <source>
        <dbReference type="EMBL" id="CAF1469176.1"/>
    </source>
</evidence>
<evidence type="ECO:0000259" key="1">
    <source>
        <dbReference type="PROSITE" id="PS50181"/>
    </source>
</evidence>
<dbReference type="PROSITE" id="PS50181">
    <property type="entry name" value="FBOX"/>
    <property type="match status" value="1"/>
</dbReference>
<organism evidence="2 5">
    <name type="scientific">Adineta steineri</name>
    <dbReference type="NCBI Taxonomy" id="433720"/>
    <lineage>
        <taxon>Eukaryota</taxon>
        <taxon>Metazoa</taxon>
        <taxon>Spiralia</taxon>
        <taxon>Gnathifera</taxon>
        <taxon>Rotifera</taxon>
        <taxon>Eurotatoria</taxon>
        <taxon>Bdelloidea</taxon>
        <taxon>Adinetida</taxon>
        <taxon>Adinetidae</taxon>
        <taxon>Adineta</taxon>
    </lineage>
</organism>
<protein>
    <recommendedName>
        <fullName evidence="1">F-box domain-containing protein</fullName>
    </recommendedName>
</protein>
<proteinExistence type="predicted"/>
<dbReference type="AlphaFoldDB" id="A0A814R2W0"/>
<dbReference type="EMBL" id="CAJNOM010000494">
    <property type="protein sequence ID" value="CAF1469176.1"/>
    <property type="molecule type" value="Genomic_DNA"/>
</dbReference>
<dbReference type="EMBL" id="CAJNOI010000146">
    <property type="protein sequence ID" value="CAF1128054.1"/>
    <property type="molecule type" value="Genomic_DNA"/>
</dbReference>
<keyword evidence="4" id="KW-1185">Reference proteome</keyword>
<accession>A0A814R2W0</accession>
<gene>
    <name evidence="2" type="ORF">BJG266_LOCUS22839</name>
    <name evidence="3" type="ORF">QVE165_LOCUS41460</name>
</gene>
<dbReference type="CDD" id="cd09917">
    <property type="entry name" value="F-box_SF"/>
    <property type="match status" value="1"/>
</dbReference>
<sequence length="389" mass="44415">MSSSHILNQFLSLPNELISHIFKYLSAADLIESFGDLPNYRLQQLFAFRISLMNLKITAAEPLVWINQYRTIVQQYVKRVVIDIEFAENILYIMPKLDALTIIYDYETEYYLNCFVAHFQTVADVHVGTLTLSTYDGGLNTNITNLLLNGNGQFPEHTLNVSDCRLALNIHDLPSHCQLRHLNCIVQEEAFLHALLACLPNLETIKVGLISNGLELESDIFMNAKFVGVSTETDADSDVQDHVVLSRYIPKKDTPNIIVVAPPYLRYISITGDIANFDLLSQLFQLGSKSLKIIKLKVYAYSIIDPEQMDRVDNHINFDFSIDYQLLQLPADFDWKSYIDAFSHRPVLRCEEKRFCCLSSTINKTVFWLQTPKIFVTSPQALCFPQVSV</sequence>
<name>A0A814R2W0_9BILA</name>
<comment type="caution">
    <text evidence="2">The sequence shown here is derived from an EMBL/GenBank/DDBJ whole genome shotgun (WGS) entry which is preliminary data.</text>
</comment>
<feature type="domain" description="F-box" evidence="1">
    <location>
        <begin position="7"/>
        <end position="32"/>
    </location>
</feature>
<dbReference type="Proteomes" id="UP000663877">
    <property type="component" value="Unassembled WGS sequence"/>
</dbReference>
<dbReference type="OrthoDB" id="10571717at2759"/>
<evidence type="ECO:0000313" key="5">
    <source>
        <dbReference type="Proteomes" id="UP000663877"/>
    </source>
</evidence>
<dbReference type="InterPro" id="IPR001810">
    <property type="entry name" value="F-box_dom"/>
</dbReference>
<evidence type="ECO:0000313" key="4">
    <source>
        <dbReference type="Proteomes" id="UP000663832"/>
    </source>
</evidence>
<dbReference type="Proteomes" id="UP000663832">
    <property type="component" value="Unassembled WGS sequence"/>
</dbReference>
<evidence type="ECO:0000313" key="2">
    <source>
        <dbReference type="EMBL" id="CAF1128054.1"/>
    </source>
</evidence>